<feature type="compositionally biased region" description="Basic and acidic residues" evidence="1">
    <location>
        <begin position="698"/>
        <end position="708"/>
    </location>
</feature>
<dbReference type="OrthoDB" id="4953097at2759"/>
<feature type="region of interest" description="Disordered" evidence="1">
    <location>
        <begin position="740"/>
        <end position="759"/>
    </location>
</feature>
<organism evidence="3 4">
    <name type="scientific">Chaetomium globosum (strain ATCC 6205 / CBS 148.51 / DSM 1962 / NBRC 6347 / NRRL 1970)</name>
    <name type="common">Soil fungus</name>
    <dbReference type="NCBI Taxonomy" id="306901"/>
    <lineage>
        <taxon>Eukaryota</taxon>
        <taxon>Fungi</taxon>
        <taxon>Dikarya</taxon>
        <taxon>Ascomycota</taxon>
        <taxon>Pezizomycotina</taxon>
        <taxon>Sordariomycetes</taxon>
        <taxon>Sordariomycetidae</taxon>
        <taxon>Sordariales</taxon>
        <taxon>Chaetomiaceae</taxon>
        <taxon>Chaetomium</taxon>
    </lineage>
</organism>
<dbReference type="HOGENOM" id="CLU_006029_2_0_1"/>
<feature type="compositionally biased region" description="Basic residues" evidence="1">
    <location>
        <begin position="637"/>
        <end position="649"/>
    </location>
</feature>
<sequence length="759" mass="87350">MSDQDFEEWGGFSEDGLSDDEDAIPIYPEGGALCNDGSTVKADTIQQLQDAINAHGKANGYAVNRQNASNRIAGQPTYYTIVCDRFGLPRPTEGVRLRKSSTRKSGCKFKASAKLTDEGWVFRHHKDPRYHVHNHPKSLDPSAHPQHRKIKSPVKNLVKKMSSYSAIKAREISKMVEEEEPNSHFTIKDINNARQAFRRQEKDGCSASGAVIKAFDQEGVLYVPKWDTRDPNRLLGIAFTFPECQEMWKRFPDCLSFDNTHSTNALGFPLFVITTQTNINSTANVAFGLINNERREGFDFLAQGVKELQVQLEARSPAVTILNKDERMRDALKETFPDAQQQLCRFHINKNEEPSEDRPGSRTKITHDAEGVLTIWKILVRAKTKEEFVRIWTWLIAEFSDQEEILQYLQAEWLPLREQWAEYCTRRHLNFSQSVTSQTESSNFNIKSYLVTGKSDFLRLTKALKEMCQNQHRNYNQEVAKQMTRIKMDYLHQDYLGDLPQAVSLKALEHITREKRHAQKALNNARDTGSEEVPVCDDSCTIQLQFRLPCRHIIHQRLKDKEPLTLQDLDPRWLLDSRIDCQERYIRIRDPNPAERRRGRPKNEPIPVTRELCLPGQVSLRPPASQRGNRQSQRGWRGSRRARNPRAARGHASAGRLNPSVRRRLSQWEIEPEQLDDLESRPEIESEPEPEIIVNTWRGKDPERRPENAPRISGPARSQGAVPNQTLRTTRSGRTVMPVARIQESQEQPARARKRPRRC</sequence>
<proteinExistence type="predicted"/>
<gene>
    <name evidence="3" type="ORF">CHGG_05343</name>
</gene>
<dbReference type="PANTHER" id="PTHR31569:SF4">
    <property type="entry name" value="SWIM-TYPE DOMAIN-CONTAINING PROTEIN"/>
    <property type="match status" value="1"/>
</dbReference>
<protein>
    <recommendedName>
        <fullName evidence="2">MULE transposase domain-containing protein</fullName>
    </recommendedName>
</protein>
<dbReference type="RefSeq" id="XP_001221438.1">
    <property type="nucleotide sequence ID" value="XM_001221437.1"/>
</dbReference>
<evidence type="ECO:0000313" key="4">
    <source>
        <dbReference type="Proteomes" id="UP000001056"/>
    </source>
</evidence>
<dbReference type="AlphaFoldDB" id="Q2H7M2"/>
<evidence type="ECO:0000256" key="1">
    <source>
        <dbReference type="SAM" id="MobiDB-lite"/>
    </source>
</evidence>
<dbReference type="OMA" id="MMWKLVV"/>
<dbReference type="InterPro" id="IPR052579">
    <property type="entry name" value="Zinc_finger_SWIM"/>
</dbReference>
<evidence type="ECO:0000313" key="3">
    <source>
        <dbReference type="EMBL" id="EAQ88724.1"/>
    </source>
</evidence>
<dbReference type="Proteomes" id="UP000001056">
    <property type="component" value="Unassembled WGS sequence"/>
</dbReference>
<evidence type="ECO:0000259" key="2">
    <source>
        <dbReference type="Pfam" id="PF10551"/>
    </source>
</evidence>
<feature type="compositionally biased region" description="Polar residues" evidence="1">
    <location>
        <begin position="721"/>
        <end position="733"/>
    </location>
</feature>
<feature type="region of interest" description="Disordered" evidence="1">
    <location>
        <begin position="592"/>
        <end position="735"/>
    </location>
</feature>
<dbReference type="GeneID" id="4390561"/>
<feature type="domain" description="MULE transposase" evidence="2">
    <location>
        <begin position="255"/>
        <end position="351"/>
    </location>
</feature>
<dbReference type="VEuPathDB" id="FungiDB:CHGG_05343"/>
<dbReference type="EMBL" id="CH408031">
    <property type="protein sequence ID" value="EAQ88724.1"/>
    <property type="molecule type" value="Genomic_DNA"/>
</dbReference>
<dbReference type="Pfam" id="PF10551">
    <property type="entry name" value="MULE"/>
    <property type="match status" value="1"/>
</dbReference>
<dbReference type="InParanoid" id="Q2H7M2"/>
<accession>Q2H7M2</accession>
<keyword evidence="4" id="KW-1185">Reference proteome</keyword>
<dbReference type="PANTHER" id="PTHR31569">
    <property type="entry name" value="SWIM-TYPE DOMAIN-CONTAINING PROTEIN"/>
    <property type="match status" value="1"/>
</dbReference>
<dbReference type="InterPro" id="IPR018289">
    <property type="entry name" value="MULE_transposase_dom"/>
</dbReference>
<name>Q2H7M2_CHAGB</name>
<feature type="compositionally biased region" description="Low complexity" evidence="1">
    <location>
        <begin position="624"/>
        <end position="636"/>
    </location>
</feature>
<dbReference type="eggNOG" id="KOG4369">
    <property type="taxonomic scope" value="Eukaryota"/>
</dbReference>
<reference evidence="4" key="1">
    <citation type="journal article" date="2015" name="Genome Announc.">
        <title>Draft genome sequence of the cellulolytic fungus Chaetomium globosum.</title>
        <authorList>
            <person name="Cuomo C.A."/>
            <person name="Untereiner W.A."/>
            <person name="Ma L.-J."/>
            <person name="Grabherr M."/>
            <person name="Birren B.W."/>
        </authorList>
    </citation>
    <scope>NUCLEOTIDE SEQUENCE [LARGE SCALE GENOMIC DNA]</scope>
    <source>
        <strain evidence="4">ATCC 6205 / CBS 148.51 / DSM 1962 / NBRC 6347 / NRRL 1970</strain>
    </source>
</reference>
<feature type="region of interest" description="Disordered" evidence="1">
    <location>
        <begin position="1"/>
        <end position="21"/>
    </location>
</feature>